<evidence type="ECO:0000313" key="2">
    <source>
        <dbReference type="Proteomes" id="UP000887572"/>
    </source>
</evidence>
<keyword evidence="1" id="KW-1133">Transmembrane helix</keyword>
<dbReference type="Pfam" id="PF10321">
    <property type="entry name" value="7TM_GPCR_Srt"/>
    <property type="match status" value="1"/>
</dbReference>
<dbReference type="WBParaSite" id="Gr19_v10_g9554.t1">
    <property type="protein sequence ID" value="Gr19_v10_g9554.t1"/>
    <property type="gene ID" value="Gr19_v10_g9554"/>
</dbReference>
<protein>
    <submittedName>
        <fullName evidence="3">G-protein coupled receptors family 1 profile domain-containing protein</fullName>
    </submittedName>
</protein>
<dbReference type="Proteomes" id="UP000887572">
    <property type="component" value="Unplaced"/>
</dbReference>
<keyword evidence="1" id="KW-0812">Transmembrane</keyword>
<reference evidence="3" key="1">
    <citation type="submission" date="2022-11" db="UniProtKB">
        <authorList>
            <consortium name="WormBaseParasite"/>
        </authorList>
    </citation>
    <scope>IDENTIFICATION</scope>
</reference>
<accession>A0A914IER9</accession>
<feature type="transmembrane region" description="Helical" evidence="1">
    <location>
        <begin position="6"/>
        <end position="24"/>
    </location>
</feature>
<feature type="transmembrane region" description="Helical" evidence="1">
    <location>
        <begin position="141"/>
        <end position="160"/>
    </location>
</feature>
<dbReference type="InterPro" id="IPR019425">
    <property type="entry name" value="7TM_GPCR_serpentine_rcpt_Srt"/>
</dbReference>
<keyword evidence="1" id="KW-0472">Membrane</keyword>
<sequence>MQFLFYIAVADMLALFISGVADRISGVGWRRLLYCAKIHYLMGSWSVCLWITESTAEMVLAFNRCVEVSSSYWADVLFHGKRTYLLYFLLFTTPGLFSGLFGSWFFNPHVDYIDDFGKTNTQTGGGFSRSQKITPSDSDQFAQLAWILSHDIPPIIYLLLNKTFMRNPVADHFNDIYYRITPLLY</sequence>
<organism evidence="2 3">
    <name type="scientific">Globodera rostochiensis</name>
    <name type="common">Golden nematode worm</name>
    <name type="synonym">Heterodera rostochiensis</name>
    <dbReference type="NCBI Taxonomy" id="31243"/>
    <lineage>
        <taxon>Eukaryota</taxon>
        <taxon>Metazoa</taxon>
        <taxon>Ecdysozoa</taxon>
        <taxon>Nematoda</taxon>
        <taxon>Chromadorea</taxon>
        <taxon>Rhabditida</taxon>
        <taxon>Tylenchina</taxon>
        <taxon>Tylenchomorpha</taxon>
        <taxon>Tylenchoidea</taxon>
        <taxon>Heteroderidae</taxon>
        <taxon>Heteroderinae</taxon>
        <taxon>Globodera</taxon>
    </lineage>
</organism>
<evidence type="ECO:0000313" key="3">
    <source>
        <dbReference type="WBParaSite" id="Gr19_v10_g9554.t1"/>
    </source>
</evidence>
<evidence type="ECO:0000256" key="1">
    <source>
        <dbReference type="SAM" id="Phobius"/>
    </source>
</evidence>
<keyword evidence="2" id="KW-1185">Reference proteome</keyword>
<name>A0A914IER9_GLORO</name>
<dbReference type="AlphaFoldDB" id="A0A914IER9"/>
<dbReference type="PANTHER" id="PTHR23021:SF11">
    <property type="entry name" value="SERPENTINE RECEPTOR, CLASS T"/>
    <property type="match status" value="1"/>
</dbReference>
<dbReference type="PANTHER" id="PTHR23021">
    <property type="entry name" value="SERPENTINE RECEPTOR, CLASS T"/>
    <property type="match status" value="1"/>
</dbReference>
<proteinExistence type="predicted"/>
<feature type="transmembrane region" description="Helical" evidence="1">
    <location>
        <begin position="84"/>
        <end position="106"/>
    </location>
</feature>